<evidence type="ECO:0000313" key="1">
    <source>
        <dbReference type="EMBL" id="RZC49209.1"/>
    </source>
</evidence>
<sequence length="100" mass="11379">MDDIEPCWVFLPSKKCKYVTVKQDETCGAFKPCTYFCKIKLGETQCQINVLLEGYISQLKLEGSHWLPYFNQILAVVLEGLNHEGIGSAGVKKIVQYRAY</sequence>
<dbReference type="Gramene" id="RZC49209">
    <property type="protein sequence ID" value="RZC49209"/>
    <property type="gene ID" value="C5167_017636"/>
</dbReference>
<proteinExistence type="predicted"/>
<protein>
    <submittedName>
        <fullName evidence="1">Uncharacterized protein</fullName>
    </submittedName>
</protein>
<dbReference type="Proteomes" id="UP000316621">
    <property type="component" value="Chromosome 2"/>
</dbReference>
<organism evidence="1 2">
    <name type="scientific">Papaver somniferum</name>
    <name type="common">Opium poppy</name>
    <dbReference type="NCBI Taxonomy" id="3469"/>
    <lineage>
        <taxon>Eukaryota</taxon>
        <taxon>Viridiplantae</taxon>
        <taxon>Streptophyta</taxon>
        <taxon>Embryophyta</taxon>
        <taxon>Tracheophyta</taxon>
        <taxon>Spermatophyta</taxon>
        <taxon>Magnoliopsida</taxon>
        <taxon>Ranunculales</taxon>
        <taxon>Papaveraceae</taxon>
        <taxon>Papaveroideae</taxon>
        <taxon>Papaver</taxon>
    </lineage>
</organism>
<dbReference type="EMBL" id="CM010716">
    <property type="protein sequence ID" value="RZC49209.1"/>
    <property type="molecule type" value="Genomic_DNA"/>
</dbReference>
<dbReference type="AlphaFoldDB" id="A0A4Y7INZ5"/>
<evidence type="ECO:0000313" key="2">
    <source>
        <dbReference type="Proteomes" id="UP000316621"/>
    </source>
</evidence>
<name>A0A4Y7INZ5_PAPSO</name>
<keyword evidence="2" id="KW-1185">Reference proteome</keyword>
<reference evidence="1 2" key="1">
    <citation type="journal article" date="2018" name="Science">
        <title>The opium poppy genome and morphinan production.</title>
        <authorList>
            <person name="Guo L."/>
            <person name="Winzer T."/>
            <person name="Yang X."/>
            <person name="Li Y."/>
            <person name="Ning Z."/>
            <person name="He Z."/>
            <person name="Teodor R."/>
            <person name="Lu Y."/>
            <person name="Bowser T.A."/>
            <person name="Graham I.A."/>
            <person name="Ye K."/>
        </authorList>
    </citation>
    <scope>NUCLEOTIDE SEQUENCE [LARGE SCALE GENOMIC DNA]</scope>
    <source>
        <strain evidence="2">cv. HN1</strain>
        <tissue evidence="1">Leaves</tissue>
    </source>
</reference>
<gene>
    <name evidence="1" type="ORF">C5167_017636</name>
</gene>
<accession>A0A4Y7INZ5</accession>